<comment type="subunit">
    <text evidence="9">The complex comprises the extracytoplasmic solute receptor protein and the two transmembrane proteins.</text>
</comment>
<dbReference type="InterPro" id="IPR055348">
    <property type="entry name" value="DctQ"/>
</dbReference>
<keyword evidence="6 9" id="KW-1133">Transmembrane helix</keyword>
<feature type="transmembrane region" description="Helical" evidence="9">
    <location>
        <begin position="47"/>
        <end position="64"/>
    </location>
</feature>
<evidence type="ECO:0000313" key="11">
    <source>
        <dbReference type="EMBL" id="MFD1481078.1"/>
    </source>
</evidence>
<keyword evidence="4 9" id="KW-0997">Cell inner membrane</keyword>
<comment type="function">
    <text evidence="9">Part of the tripartite ATP-independent periplasmic (TRAP) transport system.</text>
</comment>
<organism evidence="11 12">
    <name type="scientific">Paracoccus nototheniae</name>
    <dbReference type="NCBI Taxonomy" id="2489002"/>
    <lineage>
        <taxon>Bacteria</taxon>
        <taxon>Pseudomonadati</taxon>
        <taxon>Pseudomonadota</taxon>
        <taxon>Alphaproteobacteria</taxon>
        <taxon>Rhodobacterales</taxon>
        <taxon>Paracoccaceae</taxon>
        <taxon>Paracoccus</taxon>
    </lineage>
</organism>
<name>A0ABW4DWB0_9RHOB</name>
<keyword evidence="7 9" id="KW-0472">Membrane</keyword>
<gene>
    <name evidence="11" type="ORF">ACFQ5P_07215</name>
</gene>
<evidence type="ECO:0000256" key="3">
    <source>
        <dbReference type="ARBA" id="ARBA00022475"/>
    </source>
</evidence>
<protein>
    <recommendedName>
        <fullName evidence="9">TRAP transporter small permease protein</fullName>
    </recommendedName>
</protein>
<proteinExistence type="inferred from homology"/>
<dbReference type="InterPro" id="IPR007387">
    <property type="entry name" value="TRAP_DctQ"/>
</dbReference>
<feature type="transmembrane region" description="Helical" evidence="9">
    <location>
        <begin position="12"/>
        <end position="32"/>
    </location>
</feature>
<accession>A0ABW4DWB0</accession>
<evidence type="ECO:0000256" key="6">
    <source>
        <dbReference type="ARBA" id="ARBA00022989"/>
    </source>
</evidence>
<dbReference type="Proteomes" id="UP001597302">
    <property type="component" value="Unassembled WGS sequence"/>
</dbReference>
<sequence>MDRLRRGLDLILGGLCCGLLVVLVAVLVWQVVSRYALNAPSSVTEEILRYGVIWMSLLGAAYATGRGAHMSVDMLRDRLPARGRLRLDALVAVAFVAFAGIVLIWGGMKGVTIAARQTSAVMRIPMSWVYLSLPVSGVLMIAYSLLNLADLARGRPHHADTLEQAEMLGE</sequence>
<comment type="subcellular location">
    <subcellularLocation>
        <location evidence="1 9">Cell inner membrane</location>
        <topology evidence="1 9">Multi-pass membrane protein</topology>
    </subcellularLocation>
</comment>
<evidence type="ECO:0000256" key="1">
    <source>
        <dbReference type="ARBA" id="ARBA00004429"/>
    </source>
</evidence>
<evidence type="ECO:0000259" key="10">
    <source>
        <dbReference type="Pfam" id="PF04290"/>
    </source>
</evidence>
<feature type="transmembrane region" description="Helical" evidence="9">
    <location>
        <begin position="128"/>
        <end position="146"/>
    </location>
</feature>
<evidence type="ECO:0000313" key="12">
    <source>
        <dbReference type="Proteomes" id="UP001597302"/>
    </source>
</evidence>
<evidence type="ECO:0000256" key="2">
    <source>
        <dbReference type="ARBA" id="ARBA00022448"/>
    </source>
</evidence>
<keyword evidence="3" id="KW-1003">Cell membrane</keyword>
<keyword evidence="5 9" id="KW-0812">Transmembrane</keyword>
<dbReference type="Pfam" id="PF04290">
    <property type="entry name" value="DctQ"/>
    <property type="match status" value="1"/>
</dbReference>
<comment type="caution">
    <text evidence="11">The sequence shown here is derived from an EMBL/GenBank/DDBJ whole genome shotgun (WGS) entry which is preliminary data.</text>
</comment>
<keyword evidence="12" id="KW-1185">Reference proteome</keyword>
<evidence type="ECO:0000256" key="4">
    <source>
        <dbReference type="ARBA" id="ARBA00022519"/>
    </source>
</evidence>
<evidence type="ECO:0000256" key="5">
    <source>
        <dbReference type="ARBA" id="ARBA00022692"/>
    </source>
</evidence>
<dbReference type="EMBL" id="JBHTOQ010000018">
    <property type="protein sequence ID" value="MFD1481078.1"/>
    <property type="molecule type" value="Genomic_DNA"/>
</dbReference>
<feature type="transmembrane region" description="Helical" evidence="9">
    <location>
        <begin position="85"/>
        <end position="108"/>
    </location>
</feature>
<evidence type="ECO:0000256" key="8">
    <source>
        <dbReference type="ARBA" id="ARBA00038436"/>
    </source>
</evidence>
<keyword evidence="2 9" id="KW-0813">Transport</keyword>
<comment type="similarity">
    <text evidence="8 9">Belongs to the TRAP transporter small permease family.</text>
</comment>
<evidence type="ECO:0000256" key="7">
    <source>
        <dbReference type="ARBA" id="ARBA00023136"/>
    </source>
</evidence>
<reference evidence="12" key="1">
    <citation type="journal article" date="2019" name="Int. J. Syst. Evol. Microbiol.">
        <title>The Global Catalogue of Microorganisms (GCM) 10K type strain sequencing project: providing services to taxonomists for standard genome sequencing and annotation.</title>
        <authorList>
            <consortium name="The Broad Institute Genomics Platform"/>
            <consortium name="The Broad Institute Genome Sequencing Center for Infectious Disease"/>
            <person name="Wu L."/>
            <person name="Ma J."/>
        </authorList>
    </citation>
    <scope>NUCLEOTIDE SEQUENCE [LARGE SCALE GENOMIC DNA]</scope>
    <source>
        <strain evidence="12">CCM 8875</strain>
    </source>
</reference>
<dbReference type="PANTHER" id="PTHR35011:SF2">
    <property type="entry name" value="2,3-DIKETO-L-GULONATE TRAP TRANSPORTER SMALL PERMEASE PROTEIN YIAM"/>
    <property type="match status" value="1"/>
</dbReference>
<feature type="domain" description="Tripartite ATP-independent periplasmic transporters DctQ component" evidence="10">
    <location>
        <begin position="23"/>
        <end position="153"/>
    </location>
</feature>
<dbReference type="PANTHER" id="PTHR35011">
    <property type="entry name" value="2,3-DIKETO-L-GULONATE TRAP TRANSPORTER SMALL PERMEASE PROTEIN YIAM"/>
    <property type="match status" value="1"/>
</dbReference>
<dbReference type="RefSeq" id="WP_131578928.1">
    <property type="nucleotide sequence ID" value="NZ_CBCSAJ010000100.1"/>
</dbReference>
<evidence type="ECO:0000256" key="9">
    <source>
        <dbReference type="RuleBase" id="RU369079"/>
    </source>
</evidence>